<dbReference type="SMART" id="SM00220">
    <property type="entry name" value="S_TKc"/>
    <property type="match status" value="1"/>
</dbReference>
<organism evidence="3 4">
    <name type="scientific">Lithospermum erythrorhizon</name>
    <name type="common">Purple gromwell</name>
    <name type="synonym">Lithospermum officinale var. erythrorhizon</name>
    <dbReference type="NCBI Taxonomy" id="34254"/>
    <lineage>
        <taxon>Eukaryota</taxon>
        <taxon>Viridiplantae</taxon>
        <taxon>Streptophyta</taxon>
        <taxon>Embryophyta</taxon>
        <taxon>Tracheophyta</taxon>
        <taxon>Spermatophyta</taxon>
        <taxon>Magnoliopsida</taxon>
        <taxon>eudicotyledons</taxon>
        <taxon>Gunneridae</taxon>
        <taxon>Pentapetalae</taxon>
        <taxon>asterids</taxon>
        <taxon>lamiids</taxon>
        <taxon>Boraginales</taxon>
        <taxon>Boraginaceae</taxon>
        <taxon>Boraginoideae</taxon>
        <taxon>Lithospermeae</taxon>
        <taxon>Lithospermum</taxon>
    </lineage>
</organism>
<dbReference type="InterPro" id="IPR011009">
    <property type="entry name" value="Kinase-like_dom_sf"/>
</dbReference>
<dbReference type="PROSITE" id="PS50011">
    <property type="entry name" value="PROTEIN_KINASE_DOM"/>
    <property type="match status" value="1"/>
</dbReference>
<evidence type="ECO:0000256" key="1">
    <source>
        <dbReference type="SAM" id="SignalP"/>
    </source>
</evidence>
<feature type="chain" id="PRO_5043932312" description="Protein kinase domain-containing protein" evidence="1">
    <location>
        <begin position="21"/>
        <end position="176"/>
    </location>
</feature>
<dbReference type="SUPFAM" id="SSF56112">
    <property type="entry name" value="Protein kinase-like (PK-like)"/>
    <property type="match status" value="1"/>
</dbReference>
<reference evidence="3 4" key="1">
    <citation type="submission" date="2024-01" db="EMBL/GenBank/DDBJ databases">
        <title>The complete chloroplast genome sequence of Lithospermum erythrorhizon: insights into the phylogenetic relationship among Boraginaceae species and the maternal lineages of purple gromwells.</title>
        <authorList>
            <person name="Okada T."/>
            <person name="Watanabe K."/>
        </authorList>
    </citation>
    <scope>NUCLEOTIDE SEQUENCE [LARGE SCALE GENOMIC DNA]</scope>
</reference>
<gene>
    <name evidence="3" type="ORF">LIER_33367</name>
</gene>
<dbReference type="InterPro" id="IPR046958">
    <property type="entry name" value="RBK1/2/STUNTED"/>
</dbReference>
<dbReference type="PANTHER" id="PTHR47987">
    <property type="entry name" value="OS08G0249100 PROTEIN"/>
    <property type="match status" value="1"/>
</dbReference>
<feature type="signal peptide" evidence="1">
    <location>
        <begin position="1"/>
        <end position="20"/>
    </location>
</feature>
<dbReference type="InterPro" id="IPR000719">
    <property type="entry name" value="Prot_kinase_dom"/>
</dbReference>
<dbReference type="Pfam" id="PF00069">
    <property type="entry name" value="Pkinase"/>
    <property type="match status" value="1"/>
</dbReference>
<sequence length="176" mass="19775">MCRFFRVVCLEFFFVENVVGRGGYPEVYRGVLGDGQAIAVKMLTRATNDERKEKDFLTEIGTLGHVCHPNVTALLGCCVDNGLYLIFQFSSKRSVASLLHDEKLPVMGWAIRYKIAIGAARGLHYLHKTCPRRIIHRDIKSSNILLTADFEPQISDGFHLNGVIILLFQLKAHLAT</sequence>
<proteinExistence type="predicted"/>
<dbReference type="GO" id="GO:0005524">
    <property type="term" value="F:ATP binding"/>
    <property type="evidence" value="ECO:0007669"/>
    <property type="project" value="InterPro"/>
</dbReference>
<comment type="caution">
    <text evidence="3">The sequence shown here is derived from an EMBL/GenBank/DDBJ whole genome shotgun (WGS) entry which is preliminary data.</text>
</comment>
<dbReference type="Gene3D" id="1.10.510.10">
    <property type="entry name" value="Transferase(Phosphotransferase) domain 1"/>
    <property type="match status" value="1"/>
</dbReference>
<evidence type="ECO:0000259" key="2">
    <source>
        <dbReference type="PROSITE" id="PS50011"/>
    </source>
</evidence>
<evidence type="ECO:0000313" key="4">
    <source>
        <dbReference type="Proteomes" id="UP001454036"/>
    </source>
</evidence>
<dbReference type="AlphaFoldDB" id="A0AAV3S080"/>
<keyword evidence="1" id="KW-0732">Signal</keyword>
<dbReference type="Proteomes" id="UP001454036">
    <property type="component" value="Unassembled WGS sequence"/>
</dbReference>
<dbReference type="PANTHER" id="PTHR47987:SF20">
    <property type="entry name" value="OS04G0654600 PROTEIN"/>
    <property type="match status" value="1"/>
</dbReference>
<dbReference type="GO" id="GO:0004672">
    <property type="term" value="F:protein kinase activity"/>
    <property type="evidence" value="ECO:0007669"/>
    <property type="project" value="InterPro"/>
</dbReference>
<keyword evidence="4" id="KW-1185">Reference proteome</keyword>
<accession>A0AAV3S080</accession>
<dbReference type="PROSITE" id="PS00108">
    <property type="entry name" value="PROTEIN_KINASE_ST"/>
    <property type="match status" value="1"/>
</dbReference>
<dbReference type="Gene3D" id="3.30.200.20">
    <property type="entry name" value="Phosphorylase Kinase, domain 1"/>
    <property type="match status" value="1"/>
</dbReference>
<dbReference type="InterPro" id="IPR008271">
    <property type="entry name" value="Ser/Thr_kinase_AS"/>
</dbReference>
<feature type="domain" description="Protein kinase" evidence="2">
    <location>
        <begin position="13"/>
        <end position="176"/>
    </location>
</feature>
<evidence type="ECO:0000313" key="3">
    <source>
        <dbReference type="EMBL" id="GAA0186079.1"/>
    </source>
</evidence>
<name>A0AAV3S080_LITER</name>
<dbReference type="EMBL" id="BAABME010013354">
    <property type="protein sequence ID" value="GAA0186079.1"/>
    <property type="molecule type" value="Genomic_DNA"/>
</dbReference>
<protein>
    <recommendedName>
        <fullName evidence="2">Protein kinase domain-containing protein</fullName>
    </recommendedName>
</protein>